<accession>A0AAN6XC39</accession>
<dbReference type="GO" id="GO:0006406">
    <property type="term" value="P:mRNA export from nucleus"/>
    <property type="evidence" value="ECO:0007669"/>
    <property type="project" value="TreeGrafter"/>
</dbReference>
<evidence type="ECO:0000256" key="3">
    <source>
        <dbReference type="ARBA" id="ARBA00022927"/>
    </source>
</evidence>
<dbReference type="AlphaFoldDB" id="A0AAN6XC39"/>
<evidence type="ECO:0000256" key="5">
    <source>
        <dbReference type="ARBA" id="ARBA00023132"/>
    </source>
</evidence>
<keyword evidence="10" id="KW-1185">Reference proteome</keyword>
<protein>
    <recommendedName>
        <fullName evidence="7">Nuclear pore complex protein</fullName>
    </recommendedName>
</protein>
<comment type="similarity">
    <text evidence="7">Belongs to the nucleoporin Nup84/Nup107 family.</text>
</comment>
<comment type="function">
    <text evidence="7">Functions as a component of the nuclear pore complex (NPC).</text>
</comment>
<feature type="region of interest" description="Disordered" evidence="8">
    <location>
        <begin position="1"/>
        <end position="39"/>
    </location>
</feature>
<evidence type="ECO:0000256" key="8">
    <source>
        <dbReference type="SAM" id="MobiDB-lite"/>
    </source>
</evidence>
<keyword evidence="3" id="KW-0653">Protein transport</keyword>
<dbReference type="InterPro" id="IPR007252">
    <property type="entry name" value="Nup84/Nup107"/>
</dbReference>
<dbReference type="GO" id="GO:0031080">
    <property type="term" value="C:nuclear pore outer ring"/>
    <property type="evidence" value="ECO:0007669"/>
    <property type="project" value="TreeGrafter"/>
</dbReference>
<dbReference type="EMBL" id="MU863957">
    <property type="protein sequence ID" value="KAK4197749.1"/>
    <property type="molecule type" value="Genomic_DNA"/>
</dbReference>
<evidence type="ECO:0000256" key="1">
    <source>
        <dbReference type="ARBA" id="ARBA00022448"/>
    </source>
</evidence>
<dbReference type="Proteomes" id="UP001303160">
    <property type="component" value="Unassembled WGS sequence"/>
</dbReference>
<dbReference type="GO" id="GO:0031965">
    <property type="term" value="C:nuclear membrane"/>
    <property type="evidence" value="ECO:0007669"/>
    <property type="project" value="UniProtKB-SubCell"/>
</dbReference>
<comment type="subunit">
    <text evidence="7">Part of the nuclear pore complex (NPC).</text>
</comment>
<feature type="compositionally biased region" description="Low complexity" evidence="8">
    <location>
        <begin position="9"/>
        <end position="21"/>
    </location>
</feature>
<dbReference type="PANTHER" id="PTHR13003:SF2">
    <property type="entry name" value="NUCLEAR PORE COMPLEX PROTEIN NUP107"/>
    <property type="match status" value="1"/>
</dbReference>
<evidence type="ECO:0000256" key="4">
    <source>
        <dbReference type="ARBA" id="ARBA00023010"/>
    </source>
</evidence>
<keyword evidence="4 7" id="KW-0811">Translocation</keyword>
<evidence type="ECO:0000256" key="7">
    <source>
        <dbReference type="RuleBase" id="RU365072"/>
    </source>
</evidence>
<feature type="compositionally biased region" description="Basic and acidic residues" evidence="8">
    <location>
        <begin position="22"/>
        <end position="31"/>
    </location>
</feature>
<organism evidence="9 10">
    <name type="scientific">Triangularia verruculosa</name>
    <dbReference type="NCBI Taxonomy" id="2587418"/>
    <lineage>
        <taxon>Eukaryota</taxon>
        <taxon>Fungi</taxon>
        <taxon>Dikarya</taxon>
        <taxon>Ascomycota</taxon>
        <taxon>Pezizomycotina</taxon>
        <taxon>Sordariomycetes</taxon>
        <taxon>Sordariomycetidae</taxon>
        <taxon>Sordariales</taxon>
        <taxon>Podosporaceae</taxon>
        <taxon>Triangularia</taxon>
    </lineage>
</organism>
<gene>
    <name evidence="9" type="ORF">QBC40DRAFT_284959</name>
</gene>
<keyword evidence="1 7" id="KW-0813">Transport</keyword>
<name>A0AAN6XC39_9PEZI</name>
<evidence type="ECO:0000256" key="2">
    <source>
        <dbReference type="ARBA" id="ARBA00022816"/>
    </source>
</evidence>
<proteinExistence type="inferred from homology"/>
<keyword evidence="6 7" id="KW-0539">Nucleus</keyword>
<reference evidence="9" key="1">
    <citation type="journal article" date="2023" name="Mol. Phylogenet. Evol.">
        <title>Genome-scale phylogeny and comparative genomics of the fungal order Sordariales.</title>
        <authorList>
            <person name="Hensen N."/>
            <person name="Bonometti L."/>
            <person name="Westerberg I."/>
            <person name="Brannstrom I.O."/>
            <person name="Guillou S."/>
            <person name="Cros-Aarteil S."/>
            <person name="Calhoun S."/>
            <person name="Haridas S."/>
            <person name="Kuo A."/>
            <person name="Mondo S."/>
            <person name="Pangilinan J."/>
            <person name="Riley R."/>
            <person name="LaButti K."/>
            <person name="Andreopoulos B."/>
            <person name="Lipzen A."/>
            <person name="Chen C."/>
            <person name="Yan M."/>
            <person name="Daum C."/>
            <person name="Ng V."/>
            <person name="Clum A."/>
            <person name="Steindorff A."/>
            <person name="Ohm R.A."/>
            <person name="Martin F."/>
            <person name="Silar P."/>
            <person name="Natvig D.O."/>
            <person name="Lalanne C."/>
            <person name="Gautier V."/>
            <person name="Ament-Velasquez S.L."/>
            <person name="Kruys A."/>
            <person name="Hutchinson M.I."/>
            <person name="Powell A.J."/>
            <person name="Barry K."/>
            <person name="Miller A.N."/>
            <person name="Grigoriev I.V."/>
            <person name="Debuchy R."/>
            <person name="Gladieux P."/>
            <person name="Hiltunen Thoren M."/>
            <person name="Johannesson H."/>
        </authorList>
    </citation>
    <scope>NUCLEOTIDE SEQUENCE</scope>
    <source>
        <strain evidence="9">CBS 315.58</strain>
    </source>
</reference>
<dbReference type="GO" id="GO:0000973">
    <property type="term" value="P:post-transcriptional tethering of RNA polymerase II gene DNA at nuclear periphery"/>
    <property type="evidence" value="ECO:0007669"/>
    <property type="project" value="TreeGrafter"/>
</dbReference>
<dbReference type="Pfam" id="PF04121">
    <property type="entry name" value="Nup84_Nup100"/>
    <property type="match status" value="1"/>
</dbReference>
<keyword evidence="7" id="KW-0472">Membrane</keyword>
<reference evidence="9" key="2">
    <citation type="submission" date="2023-05" db="EMBL/GenBank/DDBJ databases">
        <authorList>
            <consortium name="Lawrence Berkeley National Laboratory"/>
            <person name="Steindorff A."/>
            <person name="Hensen N."/>
            <person name="Bonometti L."/>
            <person name="Westerberg I."/>
            <person name="Brannstrom I.O."/>
            <person name="Guillou S."/>
            <person name="Cros-Aarteil S."/>
            <person name="Calhoun S."/>
            <person name="Haridas S."/>
            <person name="Kuo A."/>
            <person name="Mondo S."/>
            <person name="Pangilinan J."/>
            <person name="Riley R."/>
            <person name="Labutti K."/>
            <person name="Andreopoulos B."/>
            <person name="Lipzen A."/>
            <person name="Chen C."/>
            <person name="Yanf M."/>
            <person name="Daum C."/>
            <person name="Ng V."/>
            <person name="Clum A."/>
            <person name="Ohm R."/>
            <person name="Martin F."/>
            <person name="Silar P."/>
            <person name="Natvig D."/>
            <person name="Lalanne C."/>
            <person name="Gautier V."/>
            <person name="Ament-Velasquez S.L."/>
            <person name="Kruys A."/>
            <person name="Hutchinson M.I."/>
            <person name="Powell A.J."/>
            <person name="Barry K."/>
            <person name="Miller A.N."/>
            <person name="Grigoriev I.V."/>
            <person name="Debuchy R."/>
            <person name="Gladieux P."/>
            <person name="Thoren M.H."/>
            <person name="Johannesson H."/>
        </authorList>
    </citation>
    <scope>NUCLEOTIDE SEQUENCE</scope>
    <source>
        <strain evidence="9">CBS 315.58</strain>
    </source>
</reference>
<comment type="caution">
    <text evidence="9">The sequence shown here is derived from an EMBL/GenBank/DDBJ whole genome shotgun (WGS) entry which is preliminary data.</text>
</comment>
<keyword evidence="5 7" id="KW-0906">Nuclear pore complex</keyword>
<sequence length="944" mass="107013">MAPAFNFPSISQESSRASSESRFQEPPHNEMTDLESTYRQSTVRVGNDVDFFAAELDRYNTDLTGGSNSEKRAHVYKLLDSYYNYTRKRVDRLQASRAAEKNRGGIWQRPESVDMDIDEEVSQSSASAEDVRRAEEEAQTWDLLRRILPLRYQDLEVDGSKKDGKQAPQSRRDWWEEFLITDSMARERKIVLEWLQNSASHGPPVDEVVSELQHNAERGDILAHGWLHTRHKIKLQKSVNGYQGVLGVNAGTSQSHLGSNTLITQLDPDAVTRQGRKLEPQDEFFERAIWLGCFEMLRRGCSMSEIRDWCAERTELWRAATIAPLPLSNPQDEEQFDFEPSSLVLWRRMCYAAARDGGTSEYDRAVYGLLAGDLESVEKVCKSWDDRLFAHYNALLRTQFDLFLMKKCGKDLVEIAARFPAFNAVVYHSEPTTVAKRLVASLETDPKIGTEALRASKSLHAAIIADDLGRYLFHQGVVLAKKANARAKSKLIPEINFPMAEAINENKFVGLGDYDGLRTLAHVLIVVDTLDRLSGPTKESAHRAIRQAQENIIASYVSYLRLANLEELVPLYCSKLHDDRLYEALGRNLIHIVGDEHREHQLIIMSKLGVDIKEFGRRLPLIYLNDVNDKSVRCEAKGQFKILEDGPATLKYGRIVKPDFIGDDSNQMEGESEELIRSLEWLMWIPGLFLETCTYAIRIYKYFLKRADLRAARALSIRVSGRAIAMEKLTFITFVDENVDDTVGVFDEIANATITSDFLEECGVSRDRLLNVVRNLWELECLVRALDSMETLSSMAGLSRDPSHPPAREMWTQAGGDVRNVKNCMQPVLHNWLMVANEDDQDFRDLREAYIPETVIAYISTLHFAGGAVSRDNFMECMDLAALIAEKDSGLAQEFVKAGRMKELLESFAACSKALAVSTAESKGKSSKRHRELGWSRELWSIKP</sequence>
<evidence type="ECO:0000313" key="9">
    <source>
        <dbReference type="EMBL" id="KAK4197749.1"/>
    </source>
</evidence>
<dbReference type="FunFam" id="1.10.3450.20:FF:000003">
    <property type="entry name" value="Nuclear pore complex protein"/>
    <property type="match status" value="1"/>
</dbReference>
<dbReference type="Gene3D" id="1.20.190.50">
    <property type="match status" value="1"/>
</dbReference>
<comment type="subcellular location">
    <subcellularLocation>
        <location evidence="7">Nucleus</location>
        <location evidence="7">Nuclear pore complex</location>
    </subcellularLocation>
    <subcellularLocation>
        <location evidence="7">Nucleus membrane</location>
    </subcellularLocation>
</comment>
<keyword evidence="2" id="KW-0509">mRNA transport</keyword>
<evidence type="ECO:0000256" key="6">
    <source>
        <dbReference type="ARBA" id="ARBA00023242"/>
    </source>
</evidence>
<evidence type="ECO:0000313" key="10">
    <source>
        <dbReference type="Proteomes" id="UP001303160"/>
    </source>
</evidence>
<dbReference type="GO" id="GO:0017056">
    <property type="term" value="F:structural constituent of nuclear pore"/>
    <property type="evidence" value="ECO:0007669"/>
    <property type="project" value="UniProtKB-UniRule"/>
</dbReference>
<dbReference type="GO" id="GO:0006606">
    <property type="term" value="P:protein import into nucleus"/>
    <property type="evidence" value="ECO:0007669"/>
    <property type="project" value="TreeGrafter"/>
</dbReference>
<dbReference type="Gene3D" id="1.10.3450.20">
    <property type="match status" value="1"/>
</dbReference>
<dbReference type="PANTHER" id="PTHR13003">
    <property type="entry name" value="NUP107-RELATED"/>
    <property type="match status" value="1"/>
</dbReference>